<evidence type="ECO:0000313" key="1">
    <source>
        <dbReference type="EMBL" id="KAK7301408.1"/>
    </source>
</evidence>
<comment type="caution">
    <text evidence="1">The sequence shown here is derived from an EMBL/GenBank/DDBJ whole genome shotgun (WGS) entry which is preliminary data.</text>
</comment>
<evidence type="ECO:0000313" key="2">
    <source>
        <dbReference type="Proteomes" id="UP001359559"/>
    </source>
</evidence>
<dbReference type="EMBL" id="JAYKXN010000003">
    <property type="protein sequence ID" value="KAK7301408.1"/>
    <property type="molecule type" value="Genomic_DNA"/>
</dbReference>
<dbReference type="AlphaFoldDB" id="A0AAN9JP52"/>
<reference evidence="1 2" key="1">
    <citation type="submission" date="2024-01" db="EMBL/GenBank/DDBJ databases">
        <title>The genomes of 5 underutilized Papilionoideae crops provide insights into root nodulation and disease resistance.</title>
        <authorList>
            <person name="Yuan L."/>
        </authorList>
    </citation>
    <scope>NUCLEOTIDE SEQUENCE [LARGE SCALE GENOMIC DNA]</scope>
    <source>
        <strain evidence="1">LY-2023</strain>
        <tissue evidence="1">Leaf</tissue>
    </source>
</reference>
<name>A0AAN9JP52_CLITE</name>
<proteinExistence type="predicted"/>
<keyword evidence="2" id="KW-1185">Reference proteome</keyword>
<gene>
    <name evidence="1" type="ORF">RJT34_12272</name>
</gene>
<dbReference type="Proteomes" id="UP001359559">
    <property type="component" value="Unassembled WGS sequence"/>
</dbReference>
<protein>
    <submittedName>
        <fullName evidence="1">Uncharacterized protein</fullName>
    </submittedName>
</protein>
<accession>A0AAN9JP52</accession>
<sequence length="70" mass="7488">MMLKQEQAKLVASSIGNIMNGSSSSPEKESVVAANVDIPVVLIEPKTVYYIDTQTSINAHLITAPLLVMS</sequence>
<organism evidence="1 2">
    <name type="scientific">Clitoria ternatea</name>
    <name type="common">Butterfly pea</name>
    <dbReference type="NCBI Taxonomy" id="43366"/>
    <lineage>
        <taxon>Eukaryota</taxon>
        <taxon>Viridiplantae</taxon>
        <taxon>Streptophyta</taxon>
        <taxon>Embryophyta</taxon>
        <taxon>Tracheophyta</taxon>
        <taxon>Spermatophyta</taxon>
        <taxon>Magnoliopsida</taxon>
        <taxon>eudicotyledons</taxon>
        <taxon>Gunneridae</taxon>
        <taxon>Pentapetalae</taxon>
        <taxon>rosids</taxon>
        <taxon>fabids</taxon>
        <taxon>Fabales</taxon>
        <taxon>Fabaceae</taxon>
        <taxon>Papilionoideae</taxon>
        <taxon>50 kb inversion clade</taxon>
        <taxon>NPAAA clade</taxon>
        <taxon>indigoferoid/millettioid clade</taxon>
        <taxon>Phaseoleae</taxon>
        <taxon>Clitoria</taxon>
    </lineage>
</organism>